<comment type="catalytic activity">
    <reaction evidence="1 9">
        <text>N-(5-phospho-beta-D-ribosyl)anthranilate = 1-(2-carboxyphenylamino)-1-deoxy-D-ribulose 5-phosphate</text>
        <dbReference type="Rhea" id="RHEA:21540"/>
        <dbReference type="ChEBI" id="CHEBI:18277"/>
        <dbReference type="ChEBI" id="CHEBI:58613"/>
        <dbReference type="EC" id="5.3.1.24"/>
    </reaction>
</comment>
<evidence type="ECO:0000256" key="6">
    <source>
        <dbReference type="ARBA" id="ARBA00022822"/>
    </source>
</evidence>
<comment type="caution">
    <text evidence="11">The sequence shown here is derived from an EMBL/GenBank/DDBJ whole genome shotgun (WGS) entry which is preliminary data.</text>
</comment>
<dbReference type="InterPro" id="IPR001240">
    <property type="entry name" value="PRAI_dom"/>
</dbReference>
<evidence type="ECO:0000256" key="3">
    <source>
        <dbReference type="ARBA" id="ARBA00012572"/>
    </source>
</evidence>
<reference evidence="11 12" key="1">
    <citation type="submission" date="2021-11" db="EMBL/GenBank/DDBJ databases">
        <title>Aliifidinibius sp. nov., a new bacterium isolated from saline soil.</title>
        <authorList>
            <person name="Galisteo C."/>
            <person name="De La Haba R."/>
            <person name="Sanchez-Porro C."/>
            <person name="Ventosa A."/>
        </authorList>
    </citation>
    <scope>NUCLEOTIDE SEQUENCE [LARGE SCALE GENOMIC DNA]</scope>
    <source>
        <strain evidence="11 12">KACC 190600</strain>
    </source>
</reference>
<protein>
    <recommendedName>
        <fullName evidence="4 9">N-(5'-phosphoribosyl)anthranilate isomerase</fullName>
        <shortName evidence="9">PRAI</shortName>
        <ecNumber evidence="3 9">5.3.1.24</ecNumber>
    </recommendedName>
</protein>
<comment type="similarity">
    <text evidence="9">Belongs to the TrpF family.</text>
</comment>
<keyword evidence="6 9" id="KW-0822">Tryptophan biosynthesis</keyword>
<dbReference type="CDD" id="cd00405">
    <property type="entry name" value="PRAI"/>
    <property type="match status" value="1"/>
</dbReference>
<dbReference type="Pfam" id="PF00697">
    <property type="entry name" value="PRAI"/>
    <property type="match status" value="1"/>
</dbReference>
<evidence type="ECO:0000256" key="1">
    <source>
        <dbReference type="ARBA" id="ARBA00001164"/>
    </source>
</evidence>
<dbReference type="EMBL" id="JAJNDC010000001">
    <property type="protein sequence ID" value="MCW9712076.1"/>
    <property type="molecule type" value="Genomic_DNA"/>
</dbReference>
<dbReference type="Gene3D" id="3.20.20.70">
    <property type="entry name" value="Aldolase class I"/>
    <property type="match status" value="1"/>
</dbReference>
<dbReference type="Proteomes" id="UP001207337">
    <property type="component" value="Unassembled WGS sequence"/>
</dbReference>
<keyword evidence="7 9" id="KW-0057">Aromatic amino acid biosynthesis</keyword>
<sequence>MAPNKERTKVKICGITTLEDARFVSGALADYVGFIFYERSPRHVTPAKAGAIINWVEGPKCVGVFVNQPLDDVNMISRQTGIDYVQLHGNENPEYCELVDKPVIKAIHIEEKDTADDIISRLEPYLEVAEFFLFDTKVEKQWGGTGETFDWKKLNKITDRAPFFLSGGLDDRNIRKACETVSPYAVDLSSGLEEEPGIKDFSKVESFMDEMREIWDMQEKGDFS</sequence>
<evidence type="ECO:0000313" key="12">
    <source>
        <dbReference type="Proteomes" id="UP001207337"/>
    </source>
</evidence>
<evidence type="ECO:0000313" key="11">
    <source>
        <dbReference type="EMBL" id="MCW9712076.1"/>
    </source>
</evidence>
<keyword evidence="12" id="KW-1185">Reference proteome</keyword>
<accession>A0ABT3PW40</accession>
<proteinExistence type="inferred from homology"/>
<dbReference type="InterPro" id="IPR044643">
    <property type="entry name" value="TrpF_fam"/>
</dbReference>
<evidence type="ECO:0000256" key="8">
    <source>
        <dbReference type="ARBA" id="ARBA00023235"/>
    </source>
</evidence>
<keyword evidence="8 9" id="KW-0413">Isomerase</keyword>
<dbReference type="RefSeq" id="WP_265787745.1">
    <property type="nucleotide sequence ID" value="NZ_BAABRS010000001.1"/>
</dbReference>
<keyword evidence="5 9" id="KW-0028">Amino-acid biosynthesis</keyword>
<evidence type="ECO:0000259" key="10">
    <source>
        <dbReference type="Pfam" id="PF00697"/>
    </source>
</evidence>
<evidence type="ECO:0000256" key="9">
    <source>
        <dbReference type="HAMAP-Rule" id="MF_00135"/>
    </source>
</evidence>
<dbReference type="PANTHER" id="PTHR42894">
    <property type="entry name" value="N-(5'-PHOSPHORIBOSYL)ANTHRANILATE ISOMERASE"/>
    <property type="match status" value="1"/>
</dbReference>
<organism evidence="11 12">
    <name type="scientific">Fodinibius salicampi</name>
    <dbReference type="NCBI Taxonomy" id="1920655"/>
    <lineage>
        <taxon>Bacteria</taxon>
        <taxon>Pseudomonadati</taxon>
        <taxon>Balneolota</taxon>
        <taxon>Balneolia</taxon>
        <taxon>Balneolales</taxon>
        <taxon>Balneolaceae</taxon>
        <taxon>Fodinibius</taxon>
    </lineage>
</organism>
<feature type="domain" description="N-(5'phosphoribosyl) anthranilate isomerase (PRAI)" evidence="10">
    <location>
        <begin position="10"/>
        <end position="209"/>
    </location>
</feature>
<dbReference type="HAMAP" id="MF_00135">
    <property type="entry name" value="PRAI"/>
    <property type="match status" value="1"/>
</dbReference>
<dbReference type="InterPro" id="IPR013785">
    <property type="entry name" value="Aldolase_TIM"/>
</dbReference>
<evidence type="ECO:0000256" key="5">
    <source>
        <dbReference type="ARBA" id="ARBA00022605"/>
    </source>
</evidence>
<evidence type="ECO:0000256" key="4">
    <source>
        <dbReference type="ARBA" id="ARBA00022272"/>
    </source>
</evidence>
<dbReference type="EC" id="5.3.1.24" evidence="3 9"/>
<evidence type="ECO:0000256" key="2">
    <source>
        <dbReference type="ARBA" id="ARBA00004664"/>
    </source>
</evidence>
<name>A0ABT3PW40_9BACT</name>
<dbReference type="InterPro" id="IPR011060">
    <property type="entry name" value="RibuloseP-bd_barrel"/>
</dbReference>
<dbReference type="GO" id="GO:0016853">
    <property type="term" value="F:isomerase activity"/>
    <property type="evidence" value="ECO:0007669"/>
    <property type="project" value="UniProtKB-KW"/>
</dbReference>
<evidence type="ECO:0000256" key="7">
    <source>
        <dbReference type="ARBA" id="ARBA00023141"/>
    </source>
</evidence>
<dbReference type="SUPFAM" id="SSF51366">
    <property type="entry name" value="Ribulose-phoshate binding barrel"/>
    <property type="match status" value="1"/>
</dbReference>
<gene>
    <name evidence="9" type="primary">trpF</name>
    <name evidence="11" type="ORF">LQ318_04080</name>
</gene>
<dbReference type="PANTHER" id="PTHR42894:SF1">
    <property type="entry name" value="N-(5'-PHOSPHORIBOSYL)ANTHRANILATE ISOMERASE"/>
    <property type="match status" value="1"/>
</dbReference>
<comment type="pathway">
    <text evidence="2 9">Amino-acid biosynthesis; L-tryptophan biosynthesis; L-tryptophan from chorismate: step 3/5.</text>
</comment>